<dbReference type="Pfam" id="PF15648">
    <property type="entry name" value="Tox-REase-5"/>
    <property type="match status" value="1"/>
</dbReference>
<dbReference type="EMBL" id="NITY01000003">
    <property type="protein sequence ID" value="PHM45104.1"/>
    <property type="molecule type" value="Genomic_DNA"/>
</dbReference>
<name>A0A1I3KNN1_9GAMM</name>
<reference evidence="2 5" key="3">
    <citation type="journal article" date="2017" name="Nat. Microbiol.">
        <title>Natural product diversity associated with the nematode symbionts Photorhabdus and Xenorhabdus.</title>
        <authorList>
            <person name="Tobias N.J."/>
            <person name="Wolff H."/>
            <person name="Djahanschiri B."/>
            <person name="Grundmann F."/>
            <person name="Kronenwerth M."/>
            <person name="Shi Y.M."/>
            <person name="Simonyi S."/>
            <person name="Grun P."/>
            <person name="Shapiro-Ilan D."/>
            <person name="Pidot S.J."/>
            <person name="Stinear T.P."/>
            <person name="Ebersberger I."/>
            <person name="Bode H.B."/>
        </authorList>
    </citation>
    <scope>NUCLEOTIDE SEQUENCE [LARGE SCALE GENOMIC DNA]</scope>
    <source>
        <strain evidence="2 5">DSM 17908</strain>
    </source>
</reference>
<dbReference type="STRING" id="351675.SAMN05421680_103140"/>
<evidence type="ECO:0000313" key="3">
    <source>
        <dbReference type="EMBL" id="SFI73994.1"/>
    </source>
</evidence>
<reference evidence="4" key="2">
    <citation type="submission" date="2016-10" db="EMBL/GenBank/DDBJ databases">
        <authorList>
            <person name="Varghese N."/>
            <person name="Submissions S."/>
        </authorList>
    </citation>
    <scope>NUCLEOTIDE SEQUENCE [LARGE SCALE GENOMIC DNA]</scope>
    <source>
        <strain evidence="4">DSM 17908</strain>
    </source>
</reference>
<protein>
    <submittedName>
        <fullName evidence="3">Restriction endonuclease fold toxin 5</fullName>
    </submittedName>
</protein>
<dbReference type="GO" id="GO:0004519">
    <property type="term" value="F:endonuclease activity"/>
    <property type="evidence" value="ECO:0007669"/>
    <property type="project" value="UniProtKB-KW"/>
</dbReference>
<keyword evidence="3" id="KW-0255">Endonuclease</keyword>
<dbReference type="InterPro" id="IPR028904">
    <property type="entry name" value="Tox-REase-5_dom"/>
</dbReference>
<evidence type="ECO:0000313" key="2">
    <source>
        <dbReference type="EMBL" id="PHM45104.1"/>
    </source>
</evidence>
<evidence type="ECO:0000313" key="5">
    <source>
        <dbReference type="Proteomes" id="UP000224607"/>
    </source>
</evidence>
<dbReference type="OrthoDB" id="6894922at2"/>
<reference evidence="3" key="1">
    <citation type="submission" date="2016-10" db="EMBL/GenBank/DDBJ databases">
        <authorList>
            <person name="de Groot N.N."/>
        </authorList>
    </citation>
    <scope>NUCLEOTIDE SEQUENCE [LARGE SCALE GENOMIC DNA]</scope>
    <source>
        <strain evidence="3">DSM 17908</strain>
    </source>
</reference>
<gene>
    <name evidence="3" type="ORF">SAMN05421680_103140</name>
    <name evidence="2" type="ORF">Xmau_01311</name>
</gene>
<keyword evidence="5" id="KW-1185">Reference proteome</keyword>
<keyword evidence="3" id="KW-0540">Nuclease</keyword>
<dbReference type="AlphaFoldDB" id="A0A1I3KNN1"/>
<evidence type="ECO:0000313" key="4">
    <source>
        <dbReference type="Proteomes" id="UP000198919"/>
    </source>
</evidence>
<evidence type="ECO:0000259" key="1">
    <source>
        <dbReference type="Pfam" id="PF15648"/>
    </source>
</evidence>
<dbReference type="Proteomes" id="UP000198919">
    <property type="component" value="Unassembled WGS sequence"/>
</dbReference>
<dbReference type="EMBL" id="FORG01000003">
    <property type="protein sequence ID" value="SFI73994.1"/>
    <property type="molecule type" value="Genomic_DNA"/>
</dbReference>
<dbReference type="RefSeq" id="WP_092508118.1">
    <property type="nucleotide sequence ID" value="NZ_CAWNQB010000023.1"/>
</dbReference>
<keyword evidence="3" id="KW-0378">Hydrolase</keyword>
<organism evidence="3 4">
    <name type="scientific">Xenorhabdus mauleonii</name>
    <dbReference type="NCBI Taxonomy" id="351675"/>
    <lineage>
        <taxon>Bacteria</taxon>
        <taxon>Pseudomonadati</taxon>
        <taxon>Pseudomonadota</taxon>
        <taxon>Gammaproteobacteria</taxon>
        <taxon>Enterobacterales</taxon>
        <taxon>Morganellaceae</taxon>
        <taxon>Xenorhabdus</taxon>
    </lineage>
</organism>
<accession>A0A1I3KNN1</accession>
<feature type="domain" description="Tox-REase-5" evidence="1">
    <location>
        <begin position="87"/>
        <end position="179"/>
    </location>
</feature>
<sequence length="205" mass="22546">MPVPLVLAGPAILAAAEYTLTALAGIAIGTGVAVGINEATKDKSDEQDKAKAETEAITSSRTKCKECPAIGKVMMVWESTNGRSALAISYQALISKTIYDANLSRIESWNCLSVSFDGWQPSNCLFLEAKAKYDNFFKNGIPMGWWEGQFSMMSQAEKQQMVCSSLNAIPTSHWHFLQPISFAYYARAFSKFPNIKVFHTPLTID</sequence>
<proteinExistence type="predicted"/>
<dbReference type="Proteomes" id="UP000224607">
    <property type="component" value="Unassembled WGS sequence"/>
</dbReference>